<name>A0A131X932_9ACAR</name>
<evidence type="ECO:0000256" key="2">
    <source>
        <dbReference type="ARBA" id="ARBA00022980"/>
    </source>
</evidence>
<proteinExistence type="evidence at transcript level"/>
<dbReference type="PANTHER" id="PTHR24088:SF0">
    <property type="entry name" value="SMALL RIBOSOMAL SUBUNIT PROTEIN US17M"/>
    <property type="match status" value="1"/>
</dbReference>
<dbReference type="AlphaFoldDB" id="A0A131X932"/>
<dbReference type="InterPro" id="IPR039193">
    <property type="entry name" value="Ribosomal_uS17m_metazoa"/>
</dbReference>
<dbReference type="EMBL" id="GEFH01004547">
    <property type="protein sequence ID" value="JAP64034.1"/>
    <property type="molecule type" value="mRNA"/>
</dbReference>
<dbReference type="GO" id="GO:0005763">
    <property type="term" value="C:mitochondrial small ribosomal subunit"/>
    <property type="evidence" value="ECO:0007669"/>
    <property type="project" value="InterPro"/>
</dbReference>
<keyword evidence="2" id="KW-0689">Ribosomal protein</keyword>
<comment type="similarity">
    <text evidence="1">Belongs to the universal ribosomal protein uS17 family.</text>
</comment>
<sequence>MAAVTSPALFLGKCVSSALRKSVRVVVTRFELDTFLMAHYKKRTEYEAYDANEECEAGDWVLVKELPERLSLRIAHKVEKIVFKNGNIIDPITGQKCIFTEFVKDVDKEGELFGWTPLYKTKAFPDASEVKEISDK</sequence>
<dbReference type="Gene3D" id="2.40.50.140">
    <property type="entry name" value="Nucleic acid-binding proteins"/>
    <property type="match status" value="1"/>
</dbReference>
<dbReference type="InterPro" id="IPR012340">
    <property type="entry name" value="NA-bd_OB-fold"/>
</dbReference>
<keyword evidence="3" id="KW-0687">Ribonucleoprotein</keyword>
<dbReference type="GO" id="GO:0032543">
    <property type="term" value="P:mitochondrial translation"/>
    <property type="evidence" value="ECO:0007669"/>
    <property type="project" value="TreeGrafter"/>
</dbReference>
<dbReference type="GO" id="GO:0003735">
    <property type="term" value="F:structural constituent of ribosome"/>
    <property type="evidence" value="ECO:0007669"/>
    <property type="project" value="InterPro"/>
</dbReference>
<protein>
    <submittedName>
        <fullName evidence="4">Putative mitochondrial/ ribosomal s17-like protein</fullName>
    </submittedName>
</protein>
<evidence type="ECO:0000256" key="3">
    <source>
        <dbReference type="ARBA" id="ARBA00023274"/>
    </source>
</evidence>
<dbReference type="PANTHER" id="PTHR24088">
    <property type="entry name" value="28S RIBOSOMAL PROTEIN S17, MITOCHONDRIAL"/>
    <property type="match status" value="1"/>
</dbReference>
<evidence type="ECO:0000256" key="1">
    <source>
        <dbReference type="ARBA" id="ARBA00010254"/>
    </source>
</evidence>
<evidence type="ECO:0000313" key="4">
    <source>
        <dbReference type="EMBL" id="JAP64034.1"/>
    </source>
</evidence>
<dbReference type="SUPFAM" id="SSF50249">
    <property type="entry name" value="Nucleic acid-binding proteins"/>
    <property type="match status" value="1"/>
</dbReference>
<organism evidence="4">
    <name type="scientific">Hyalomma excavatum</name>
    <dbReference type="NCBI Taxonomy" id="257692"/>
    <lineage>
        <taxon>Eukaryota</taxon>
        <taxon>Metazoa</taxon>
        <taxon>Ecdysozoa</taxon>
        <taxon>Arthropoda</taxon>
        <taxon>Chelicerata</taxon>
        <taxon>Arachnida</taxon>
        <taxon>Acari</taxon>
        <taxon>Parasitiformes</taxon>
        <taxon>Ixodida</taxon>
        <taxon>Ixodoidea</taxon>
        <taxon>Ixodidae</taxon>
        <taxon>Hyalomminae</taxon>
        <taxon>Hyalomma</taxon>
    </lineage>
</organism>
<accession>A0A131X932</accession>
<dbReference type="Pfam" id="PF00366">
    <property type="entry name" value="Ribosomal_S17"/>
    <property type="match status" value="1"/>
</dbReference>
<reference evidence="4" key="1">
    <citation type="journal article" date="2017" name="Ticks Tick Borne Dis.">
        <title>An insight into the sialome of Hyalomma excavatum.</title>
        <authorList>
            <person name="Ribeiro J.M."/>
            <person name="Slovak M."/>
            <person name="Francischetti I.M."/>
        </authorList>
    </citation>
    <scope>NUCLEOTIDE SEQUENCE</scope>
    <source>
        <strain evidence="4">Samish</strain>
        <tissue evidence="4">Salivary glands</tissue>
    </source>
</reference>
<dbReference type="InterPro" id="IPR000266">
    <property type="entry name" value="Ribosomal_uS17"/>
</dbReference>